<keyword evidence="2 8" id="KW-0813">Transport</keyword>
<evidence type="ECO:0000256" key="8">
    <source>
        <dbReference type="RuleBase" id="RU368020"/>
    </source>
</evidence>
<proteinExistence type="predicted"/>
<keyword evidence="6 8" id="KW-0411">Iron-sulfur</keyword>
<keyword evidence="12" id="KW-1185">Reference proteome</keyword>
<comment type="cofactor">
    <cofactor evidence="1">
        <name>[3Fe-4S] cluster</name>
        <dbReference type="ChEBI" id="CHEBI:21137"/>
    </cofactor>
</comment>
<dbReference type="Proteomes" id="UP001301132">
    <property type="component" value="Unassembled WGS sequence"/>
</dbReference>
<evidence type="ECO:0000313" key="10">
    <source>
        <dbReference type="EMBL" id="NEC32814.1"/>
    </source>
</evidence>
<reference evidence="9 12" key="2">
    <citation type="submission" date="2022-12" db="EMBL/GenBank/DDBJ databases">
        <authorList>
            <person name="Abashina T."/>
            <person name="Solyanikova I."/>
            <person name="Delegan Y."/>
        </authorList>
    </citation>
    <scope>NUCLEOTIDE SEQUENCE [LARGE SCALE GENOMIC DNA]</scope>
    <source>
        <strain evidence="9 12">IPS92ro</strain>
    </source>
</reference>
<protein>
    <recommendedName>
        <fullName evidence="8">Ferredoxin</fullName>
    </recommendedName>
</protein>
<reference evidence="10 11" key="1">
    <citation type="submission" date="2020-01" db="EMBL/GenBank/DDBJ databases">
        <title>Insect and environment-associated Actinomycetes.</title>
        <authorList>
            <person name="Currrie C."/>
            <person name="Chevrette M."/>
            <person name="Carlson C."/>
            <person name="Stubbendieck R."/>
            <person name="Wendt-Pienkowski E."/>
        </authorList>
    </citation>
    <scope>NUCLEOTIDE SEQUENCE [LARGE SCALE GENOMIC DNA]</scope>
    <source>
        <strain evidence="10 11">SID7739</strain>
    </source>
</reference>
<comment type="caution">
    <text evidence="10">The sequence shown here is derived from an EMBL/GenBank/DDBJ whole genome shotgun (WGS) entry which is preliminary data.</text>
</comment>
<dbReference type="PANTHER" id="PTHR36923">
    <property type="entry name" value="FERREDOXIN"/>
    <property type="match status" value="1"/>
</dbReference>
<evidence type="ECO:0000256" key="6">
    <source>
        <dbReference type="ARBA" id="ARBA00023014"/>
    </source>
</evidence>
<keyword evidence="4 8" id="KW-0249">Electron transport</keyword>
<dbReference type="PANTHER" id="PTHR36923:SF3">
    <property type="entry name" value="FERREDOXIN"/>
    <property type="match status" value="1"/>
</dbReference>
<dbReference type="GO" id="GO:0005506">
    <property type="term" value="F:iron ion binding"/>
    <property type="evidence" value="ECO:0007669"/>
    <property type="project" value="UniProtKB-UniRule"/>
</dbReference>
<evidence type="ECO:0000313" key="11">
    <source>
        <dbReference type="Proteomes" id="UP000475666"/>
    </source>
</evidence>
<dbReference type="RefSeq" id="WP_003975067.1">
    <property type="nucleotide sequence ID" value="NZ_JAAGMQ010000181.1"/>
</dbReference>
<evidence type="ECO:0000256" key="5">
    <source>
        <dbReference type="ARBA" id="ARBA00023004"/>
    </source>
</evidence>
<evidence type="ECO:0000313" key="12">
    <source>
        <dbReference type="Proteomes" id="UP001301132"/>
    </source>
</evidence>
<evidence type="ECO:0000256" key="3">
    <source>
        <dbReference type="ARBA" id="ARBA00022723"/>
    </source>
</evidence>
<dbReference type="GO" id="GO:0051538">
    <property type="term" value="F:3 iron, 4 sulfur cluster binding"/>
    <property type="evidence" value="ECO:0007669"/>
    <property type="project" value="UniProtKB-KW"/>
</dbReference>
<organism evidence="10 11">
    <name type="scientific">Streptomyces rubrogriseus</name>
    <dbReference type="NCBI Taxonomy" id="194673"/>
    <lineage>
        <taxon>Bacteria</taxon>
        <taxon>Bacillati</taxon>
        <taxon>Actinomycetota</taxon>
        <taxon>Actinomycetes</taxon>
        <taxon>Kitasatosporales</taxon>
        <taxon>Streptomycetaceae</taxon>
        <taxon>Streptomyces</taxon>
        <taxon>Streptomyces violaceoruber group</taxon>
    </lineage>
</organism>
<evidence type="ECO:0000256" key="7">
    <source>
        <dbReference type="ARBA" id="ARBA00023291"/>
    </source>
</evidence>
<dbReference type="SUPFAM" id="SSF54862">
    <property type="entry name" value="4Fe-4S ferredoxins"/>
    <property type="match status" value="1"/>
</dbReference>
<dbReference type="Gene3D" id="3.30.70.20">
    <property type="match status" value="1"/>
</dbReference>
<dbReference type="Proteomes" id="UP000475666">
    <property type="component" value="Unassembled WGS sequence"/>
</dbReference>
<dbReference type="EMBL" id="JAPWHU010000261">
    <property type="protein sequence ID" value="MCZ4636804.1"/>
    <property type="molecule type" value="Genomic_DNA"/>
</dbReference>
<evidence type="ECO:0000256" key="4">
    <source>
        <dbReference type="ARBA" id="ARBA00022982"/>
    </source>
</evidence>
<keyword evidence="7" id="KW-0003">3Fe-4S</keyword>
<comment type="function">
    <text evidence="8">Ferredoxins are iron-sulfur proteins that transfer electrons in a wide variety of metabolic reactions.</text>
</comment>
<dbReference type="Pfam" id="PF13370">
    <property type="entry name" value="Fer4_13"/>
    <property type="match status" value="1"/>
</dbReference>
<sequence length="70" mass="7349">MRISVDPEQCYGSGDCVHRAPSVFTQVGGLGAVIPGREHDVDAPRVREAAEGCPSAAITIARTEAEEVRG</sequence>
<keyword evidence="3 8" id="KW-0479">Metal-binding</keyword>
<dbReference type="EMBL" id="JAAGMQ010000181">
    <property type="protein sequence ID" value="NEC32814.1"/>
    <property type="molecule type" value="Genomic_DNA"/>
</dbReference>
<dbReference type="InterPro" id="IPR001080">
    <property type="entry name" value="3Fe4S_ferredoxin"/>
</dbReference>
<evidence type="ECO:0000256" key="2">
    <source>
        <dbReference type="ARBA" id="ARBA00022448"/>
    </source>
</evidence>
<evidence type="ECO:0000313" key="9">
    <source>
        <dbReference type="EMBL" id="MCZ4636804.1"/>
    </source>
</evidence>
<accession>A0A6G3T867</accession>
<keyword evidence="5 8" id="KW-0408">Iron</keyword>
<name>A0A6G3T867_9ACTN</name>
<evidence type="ECO:0000256" key="1">
    <source>
        <dbReference type="ARBA" id="ARBA00001927"/>
    </source>
</evidence>
<dbReference type="AlphaFoldDB" id="A0A6G3T867"/>
<dbReference type="GeneID" id="91385176"/>
<gene>
    <name evidence="10" type="ORF">G3I66_06425</name>
    <name evidence="9" type="ORF">O3S69_22425</name>
</gene>
<dbReference type="GO" id="GO:0009055">
    <property type="term" value="F:electron transfer activity"/>
    <property type="evidence" value="ECO:0007669"/>
    <property type="project" value="UniProtKB-UniRule"/>
</dbReference>
<dbReference type="PRINTS" id="PR00352">
    <property type="entry name" value="3FE4SFRDOXIN"/>
</dbReference>
<dbReference type="InterPro" id="IPR051269">
    <property type="entry name" value="Fe-S_cluster_ET"/>
</dbReference>